<dbReference type="OrthoDB" id="4369127at2759"/>
<sequence length="431" mass="46644">MTAGGSLASTAPWPSEGAQEPESVFGGCFTLDVMIEQVRTRCLLDTGSEVTTMTETHFRQQFGAKRLSSATWVKLTAANGLDIPVVGCLYADVECLGMKLPGKCVFVVRDDPARDKEGSAVPGLLGMNILSELRTLFAGIDGIQKMDRHRRTAKSLNLNRIFAAIGREEQYCGEAIIEGHSRVPPKVNCQVLVEATPAANLPRGLMVANVLAHSTDGRVPVWLLNSGEQPVTLWPRSRLAELSKPCRVLPKERVMFEEAAGELRVKAISPGNAPPTGASSETTGPLSIPVQANLQGLDVLQVRQLNHLLEKHQAVFSQNDSDYGYTTTVAHSIPTGNAHPMKQRHRRVPPHVFQEVERHVQDLVEQGVLKESCSPWASPAVIVIKKDGSTEVKFLGHIVSAAGVQVDADKVKVLKDWAVPNSVKGMGVILG</sequence>
<keyword evidence="1" id="KW-0808">Transferase</keyword>
<dbReference type="PANTHER" id="PTHR37984">
    <property type="entry name" value="PROTEIN CBG26694"/>
    <property type="match status" value="1"/>
</dbReference>
<dbReference type="Proteomes" id="UP001152622">
    <property type="component" value="Chromosome 2"/>
</dbReference>
<dbReference type="SUPFAM" id="SSF56672">
    <property type="entry name" value="DNA/RNA polymerases"/>
    <property type="match status" value="1"/>
</dbReference>
<evidence type="ECO:0000313" key="6">
    <source>
        <dbReference type="Proteomes" id="UP001152622"/>
    </source>
</evidence>
<organism evidence="5 6">
    <name type="scientific">Synaphobranchus kaupii</name>
    <name type="common">Kaup's arrowtooth eel</name>
    <dbReference type="NCBI Taxonomy" id="118154"/>
    <lineage>
        <taxon>Eukaryota</taxon>
        <taxon>Metazoa</taxon>
        <taxon>Chordata</taxon>
        <taxon>Craniata</taxon>
        <taxon>Vertebrata</taxon>
        <taxon>Euteleostomi</taxon>
        <taxon>Actinopterygii</taxon>
        <taxon>Neopterygii</taxon>
        <taxon>Teleostei</taxon>
        <taxon>Anguilliformes</taxon>
        <taxon>Synaphobranchidae</taxon>
        <taxon>Synaphobranchus</taxon>
    </lineage>
</organism>
<dbReference type="SUPFAM" id="SSF50630">
    <property type="entry name" value="Acid proteases"/>
    <property type="match status" value="1"/>
</dbReference>
<evidence type="ECO:0000313" key="5">
    <source>
        <dbReference type="EMBL" id="KAJ8375587.1"/>
    </source>
</evidence>
<dbReference type="AlphaFoldDB" id="A0A9Q1JAU5"/>
<comment type="caution">
    <text evidence="5">The sequence shown here is derived from an EMBL/GenBank/DDBJ whole genome shotgun (WGS) entry which is preliminary data.</text>
</comment>
<dbReference type="GO" id="GO:0004519">
    <property type="term" value="F:endonuclease activity"/>
    <property type="evidence" value="ECO:0007669"/>
    <property type="project" value="UniProtKB-KW"/>
</dbReference>
<keyword evidence="4" id="KW-0255">Endonuclease</keyword>
<accession>A0A9Q1JAU5</accession>
<keyword evidence="2" id="KW-0548">Nucleotidyltransferase</keyword>
<gene>
    <name evidence="5" type="ORF">SKAU_G00061670</name>
</gene>
<dbReference type="Gene3D" id="2.40.70.10">
    <property type="entry name" value="Acid Proteases"/>
    <property type="match status" value="1"/>
</dbReference>
<name>A0A9Q1JAU5_SYNKA</name>
<protein>
    <recommendedName>
        <fullName evidence="7">Peptidase A2 domain-containing protein</fullName>
    </recommendedName>
</protein>
<reference evidence="5" key="1">
    <citation type="journal article" date="2023" name="Science">
        <title>Genome structures resolve the early diversification of teleost fishes.</title>
        <authorList>
            <person name="Parey E."/>
            <person name="Louis A."/>
            <person name="Montfort J."/>
            <person name="Bouchez O."/>
            <person name="Roques C."/>
            <person name="Iampietro C."/>
            <person name="Lluch J."/>
            <person name="Castinel A."/>
            <person name="Donnadieu C."/>
            <person name="Desvignes T."/>
            <person name="Floi Bucao C."/>
            <person name="Jouanno E."/>
            <person name="Wen M."/>
            <person name="Mejri S."/>
            <person name="Dirks R."/>
            <person name="Jansen H."/>
            <person name="Henkel C."/>
            <person name="Chen W.J."/>
            <person name="Zahm M."/>
            <person name="Cabau C."/>
            <person name="Klopp C."/>
            <person name="Thompson A.W."/>
            <person name="Robinson-Rechavi M."/>
            <person name="Braasch I."/>
            <person name="Lecointre G."/>
            <person name="Bobe J."/>
            <person name="Postlethwait J.H."/>
            <person name="Berthelot C."/>
            <person name="Roest Crollius H."/>
            <person name="Guiguen Y."/>
        </authorList>
    </citation>
    <scope>NUCLEOTIDE SEQUENCE</scope>
    <source>
        <strain evidence="5">WJC10195</strain>
    </source>
</reference>
<evidence type="ECO:0000256" key="2">
    <source>
        <dbReference type="ARBA" id="ARBA00022695"/>
    </source>
</evidence>
<dbReference type="InterPro" id="IPR050951">
    <property type="entry name" value="Retrovirus_Pol_polyprotein"/>
</dbReference>
<keyword evidence="6" id="KW-1185">Reference proteome</keyword>
<dbReference type="GO" id="GO:0016779">
    <property type="term" value="F:nucleotidyltransferase activity"/>
    <property type="evidence" value="ECO:0007669"/>
    <property type="project" value="UniProtKB-KW"/>
</dbReference>
<dbReference type="EMBL" id="JAINUF010000002">
    <property type="protein sequence ID" value="KAJ8375587.1"/>
    <property type="molecule type" value="Genomic_DNA"/>
</dbReference>
<evidence type="ECO:0000256" key="1">
    <source>
        <dbReference type="ARBA" id="ARBA00022679"/>
    </source>
</evidence>
<dbReference type="InterPro" id="IPR021109">
    <property type="entry name" value="Peptidase_aspartic_dom_sf"/>
</dbReference>
<evidence type="ECO:0000256" key="3">
    <source>
        <dbReference type="ARBA" id="ARBA00022722"/>
    </source>
</evidence>
<keyword evidence="3" id="KW-0540">Nuclease</keyword>
<evidence type="ECO:0000256" key="4">
    <source>
        <dbReference type="ARBA" id="ARBA00022759"/>
    </source>
</evidence>
<evidence type="ECO:0008006" key="7">
    <source>
        <dbReference type="Google" id="ProtNLM"/>
    </source>
</evidence>
<proteinExistence type="predicted"/>
<dbReference type="PANTHER" id="PTHR37984:SF5">
    <property type="entry name" value="PROTEIN NYNRIN-LIKE"/>
    <property type="match status" value="1"/>
</dbReference>
<dbReference type="InterPro" id="IPR043502">
    <property type="entry name" value="DNA/RNA_pol_sf"/>
</dbReference>
<dbReference type="Gene3D" id="3.10.10.10">
    <property type="entry name" value="HIV Type 1 Reverse Transcriptase, subunit A, domain 1"/>
    <property type="match status" value="1"/>
</dbReference>
<keyword evidence="4" id="KW-0378">Hydrolase</keyword>